<name>A0A1S6UBF8_9CAUD</name>
<dbReference type="Proteomes" id="UP000221837">
    <property type="component" value="Genome"/>
</dbReference>
<reference evidence="1" key="1">
    <citation type="submission" date="2017-02" db="EMBL/GenBank/DDBJ databases">
        <title>Genome sequence of Serratia marcescens phage BF.</title>
        <authorList>
            <person name="Casey E."/>
            <person name="Fitzgerald B."/>
            <person name="Mahony J."/>
            <person name="Lugli G."/>
            <person name="Ventura M."/>
            <person name="van Sinderen D."/>
        </authorList>
    </citation>
    <scope>NUCLEOTIDE SEQUENCE [LARGE SCALE GENOMIC DNA]</scope>
</reference>
<keyword evidence="2" id="KW-1185">Reference proteome</keyword>
<dbReference type="OrthoDB" id="18923at10239"/>
<evidence type="ECO:0000313" key="1">
    <source>
        <dbReference type="EMBL" id="AQW89027.1"/>
    </source>
</evidence>
<accession>A0A1S6UBF8</accession>
<proteinExistence type="predicted"/>
<organism evidence="1 2">
    <name type="scientific">Serratia phage BF</name>
    <dbReference type="NCBI Taxonomy" id="1962671"/>
    <lineage>
        <taxon>Viruses</taxon>
        <taxon>Duplodnaviria</taxon>
        <taxon>Heunggongvirae</taxon>
        <taxon>Uroviricota</taxon>
        <taxon>Caudoviricetes</taxon>
        <taxon>Eneladusvirus</taxon>
        <taxon>Eneladusvirus BF</taxon>
    </lineage>
</organism>
<evidence type="ECO:0000313" key="2">
    <source>
        <dbReference type="Proteomes" id="UP000221837"/>
    </source>
</evidence>
<protein>
    <submittedName>
        <fullName evidence="1">Uncharacterized protein</fullName>
    </submittedName>
</protein>
<dbReference type="EMBL" id="KY630187">
    <property type="protein sequence ID" value="AQW89027.1"/>
    <property type="molecule type" value="Genomic_DNA"/>
</dbReference>
<sequence length="181" mass="21029">MSFKTGQWIVLKDPDNFSKAHGQNEEIARAINGEAIKITVMDRDGDVRRFVNADGNQFDMGLYRAELERFFEPFDKTEVFGKFKLIITYIENGKTLEEEGVTNIELTHDTVSYKYNRKKMGFLTYKGEVSLKIDELKQITVSTPASERVFHIENGVVIREHIMYDNNRKFKKFSLRSKGDN</sequence>
<gene>
    <name evidence="1" type="ORF">BF_0502</name>
</gene>